<accession>A0A1X0RJX0</accession>
<evidence type="ECO:0000313" key="2">
    <source>
        <dbReference type="Proteomes" id="UP000242381"/>
    </source>
</evidence>
<dbReference type="EMBL" id="KV921717">
    <property type="protein sequence ID" value="ORE12305.1"/>
    <property type="molecule type" value="Genomic_DNA"/>
</dbReference>
<dbReference type="AlphaFoldDB" id="A0A1X0RJX0"/>
<dbReference type="OMA" id="WEWCTER"/>
<reference evidence="1 2" key="1">
    <citation type="journal article" date="2016" name="Proc. Natl. Acad. Sci. U.S.A.">
        <title>Lipid metabolic changes in an early divergent fungus govern the establishment of a mutualistic symbiosis with endobacteria.</title>
        <authorList>
            <person name="Lastovetsky O.A."/>
            <person name="Gaspar M.L."/>
            <person name="Mondo S.J."/>
            <person name="LaButti K.M."/>
            <person name="Sandor L."/>
            <person name="Grigoriev I.V."/>
            <person name="Henry S.A."/>
            <person name="Pawlowska T.E."/>
        </authorList>
    </citation>
    <scope>NUCLEOTIDE SEQUENCE [LARGE SCALE GENOMIC DNA]</scope>
    <source>
        <strain evidence="1 2">ATCC 11559</strain>
    </source>
</reference>
<feature type="non-terminal residue" evidence="1">
    <location>
        <position position="142"/>
    </location>
</feature>
<dbReference type="Proteomes" id="UP000242381">
    <property type="component" value="Unassembled WGS sequence"/>
</dbReference>
<sequence length="142" mass="16591">LLTIFFALQLHTKRFESSTIRIFSDNITAIKYVSKSSGIASGYLKEVAIRIHEIRNKHQLDLQVFRIPGISNIQADKLSRKMLPLYEWTLPRRKRKMKIHTFVSRTNHRLPTYRSLRPDPLAKVTGAFQQKWLKKGLHLSPP</sequence>
<proteinExistence type="predicted"/>
<organism evidence="1 2">
    <name type="scientific">Rhizopus microsporus</name>
    <dbReference type="NCBI Taxonomy" id="58291"/>
    <lineage>
        <taxon>Eukaryota</taxon>
        <taxon>Fungi</taxon>
        <taxon>Fungi incertae sedis</taxon>
        <taxon>Mucoromycota</taxon>
        <taxon>Mucoromycotina</taxon>
        <taxon>Mucoromycetes</taxon>
        <taxon>Mucorales</taxon>
        <taxon>Mucorineae</taxon>
        <taxon>Rhizopodaceae</taxon>
        <taxon>Rhizopus</taxon>
    </lineage>
</organism>
<gene>
    <name evidence="1" type="ORF">BCV71DRAFT_151051</name>
</gene>
<evidence type="ECO:0000313" key="1">
    <source>
        <dbReference type="EMBL" id="ORE12305.1"/>
    </source>
</evidence>
<evidence type="ECO:0008006" key="3">
    <source>
        <dbReference type="Google" id="ProtNLM"/>
    </source>
</evidence>
<protein>
    <recommendedName>
        <fullName evidence="3">RNase H type-1 domain-containing protein</fullName>
    </recommendedName>
</protein>
<name>A0A1X0RJX0_RHIZD</name>
<feature type="non-terminal residue" evidence="1">
    <location>
        <position position="1"/>
    </location>
</feature>
<dbReference type="CDD" id="cd09275">
    <property type="entry name" value="RNase_HI_RT_DIRS1"/>
    <property type="match status" value="1"/>
</dbReference>